<dbReference type="Proteomes" id="UP000315783">
    <property type="component" value="Unassembled WGS sequence"/>
</dbReference>
<keyword evidence="2" id="KW-1185">Reference proteome</keyword>
<protein>
    <submittedName>
        <fullName evidence="1">Uncharacterized protein</fullName>
    </submittedName>
</protein>
<dbReference type="EMBL" id="SPUK01000002">
    <property type="protein sequence ID" value="TQV99991.1"/>
    <property type="molecule type" value="Genomic_DNA"/>
</dbReference>
<proteinExistence type="predicted"/>
<organism evidence="1 2">
    <name type="scientific">Cordyceps javanica</name>
    <dbReference type="NCBI Taxonomy" id="43265"/>
    <lineage>
        <taxon>Eukaryota</taxon>
        <taxon>Fungi</taxon>
        <taxon>Dikarya</taxon>
        <taxon>Ascomycota</taxon>
        <taxon>Pezizomycotina</taxon>
        <taxon>Sordariomycetes</taxon>
        <taxon>Hypocreomycetidae</taxon>
        <taxon>Hypocreales</taxon>
        <taxon>Cordycipitaceae</taxon>
        <taxon>Cordyceps</taxon>
    </lineage>
</organism>
<evidence type="ECO:0000313" key="1">
    <source>
        <dbReference type="EMBL" id="TQV99991.1"/>
    </source>
</evidence>
<dbReference type="AlphaFoldDB" id="A0A545W8M5"/>
<name>A0A545W8M5_9HYPO</name>
<reference evidence="1 2" key="1">
    <citation type="journal article" date="2019" name="Appl. Microbiol. Biotechnol.">
        <title>Genome sequence of Isaria javanica and comparative genome analysis insights into family S53 peptidase evolution in fungal entomopathogens.</title>
        <authorList>
            <person name="Lin R."/>
            <person name="Zhang X."/>
            <person name="Xin B."/>
            <person name="Zou M."/>
            <person name="Gao Y."/>
            <person name="Qin F."/>
            <person name="Hu Q."/>
            <person name="Xie B."/>
            <person name="Cheng X."/>
        </authorList>
    </citation>
    <scope>NUCLEOTIDE SEQUENCE [LARGE SCALE GENOMIC DNA]</scope>
    <source>
        <strain evidence="1 2">IJ1G</strain>
    </source>
</reference>
<evidence type="ECO:0000313" key="2">
    <source>
        <dbReference type="Proteomes" id="UP000315783"/>
    </source>
</evidence>
<comment type="caution">
    <text evidence="1">The sequence shown here is derived from an EMBL/GenBank/DDBJ whole genome shotgun (WGS) entry which is preliminary data.</text>
</comment>
<gene>
    <name evidence="1" type="ORF">IF1G_02206</name>
</gene>
<sequence length="68" mass="7715">MRVPQTLNDESRRNQAQGETDLHATLKYIVETRGIQGRWLSSFNFHGRRHSVVSLVPGLIALANRSVE</sequence>
<accession>A0A545W8M5</accession>